<evidence type="ECO:0000256" key="1">
    <source>
        <dbReference type="SAM" id="Phobius"/>
    </source>
</evidence>
<keyword evidence="3" id="KW-1185">Reference proteome</keyword>
<protein>
    <submittedName>
        <fullName evidence="2">Uncharacterized membrane protein (DUF2068 family)</fullName>
    </submittedName>
</protein>
<proteinExistence type="predicted"/>
<organism evidence="2 3">
    <name type="scientific">Pseudorhodoferax soli</name>
    <dbReference type="NCBI Taxonomy" id="545864"/>
    <lineage>
        <taxon>Bacteria</taxon>
        <taxon>Pseudomonadati</taxon>
        <taxon>Pseudomonadota</taxon>
        <taxon>Betaproteobacteria</taxon>
        <taxon>Burkholderiales</taxon>
        <taxon>Comamonadaceae</taxon>
    </lineage>
</organism>
<dbReference type="Pfam" id="PF09900">
    <property type="entry name" value="DUF2127"/>
    <property type="match status" value="1"/>
</dbReference>
<evidence type="ECO:0000313" key="2">
    <source>
        <dbReference type="EMBL" id="RCW76421.1"/>
    </source>
</evidence>
<feature type="transmembrane region" description="Helical" evidence="1">
    <location>
        <begin position="12"/>
        <end position="34"/>
    </location>
</feature>
<comment type="caution">
    <text evidence="2">The sequence shown here is derived from an EMBL/GenBank/DDBJ whole genome shotgun (WGS) entry which is preliminary data.</text>
</comment>
<accession>A0A368Y816</accession>
<keyword evidence="1" id="KW-1133">Transmembrane helix</keyword>
<dbReference type="EMBL" id="QPJK01000001">
    <property type="protein sequence ID" value="RCW76421.1"/>
    <property type="molecule type" value="Genomic_DNA"/>
</dbReference>
<sequence>MVSTARPALRTVALFEAAKGLLAIVGASGLLAFAHRDLQAMALRLLEHLHLNPAARYPHIFVQAVEHLQDQRLGLLALGAAAYALLRLAEAYGLWQGRAWAEWLAAASGAVYLPLEVAELLHRPGWLSASLLLLNAGIVVLMLRALRQRGARPRWRS</sequence>
<gene>
    <name evidence="2" type="ORF">DES41_1011027</name>
</gene>
<dbReference type="AlphaFoldDB" id="A0A368Y816"/>
<dbReference type="RefSeq" id="WP_114466487.1">
    <property type="nucleotide sequence ID" value="NZ_QPJK01000001.1"/>
</dbReference>
<name>A0A368Y816_9BURK</name>
<dbReference type="Proteomes" id="UP000252884">
    <property type="component" value="Unassembled WGS sequence"/>
</dbReference>
<dbReference type="InterPro" id="IPR021125">
    <property type="entry name" value="DUF2127"/>
</dbReference>
<keyword evidence="1" id="KW-0812">Transmembrane</keyword>
<reference evidence="2 3" key="1">
    <citation type="submission" date="2018-07" db="EMBL/GenBank/DDBJ databases">
        <title>Genomic Encyclopedia of Type Strains, Phase IV (KMG-IV): sequencing the most valuable type-strain genomes for metagenomic binning, comparative biology and taxonomic classification.</title>
        <authorList>
            <person name="Goeker M."/>
        </authorList>
    </citation>
    <scope>NUCLEOTIDE SEQUENCE [LARGE SCALE GENOMIC DNA]</scope>
    <source>
        <strain evidence="2 3">DSM 21634</strain>
    </source>
</reference>
<dbReference type="OrthoDB" id="121772at2"/>
<feature type="transmembrane region" description="Helical" evidence="1">
    <location>
        <begin position="125"/>
        <end position="146"/>
    </location>
</feature>
<keyword evidence="1" id="KW-0472">Membrane</keyword>
<evidence type="ECO:0000313" key="3">
    <source>
        <dbReference type="Proteomes" id="UP000252884"/>
    </source>
</evidence>